<feature type="binding site" evidence="10">
    <location>
        <begin position="238"/>
        <end position="239"/>
    </location>
    <ligand>
        <name>NAD(+)</name>
        <dbReference type="ChEBI" id="CHEBI:57540"/>
    </ligand>
</feature>
<dbReference type="AlphaFoldDB" id="A0A6F8VCS9"/>
<dbReference type="Pfam" id="PF05222">
    <property type="entry name" value="AlaDh_PNT_N"/>
    <property type="match status" value="1"/>
</dbReference>
<feature type="binding site" evidence="10">
    <location>
        <begin position="266"/>
        <end position="269"/>
    </location>
    <ligand>
        <name>NAD(+)</name>
        <dbReference type="ChEBI" id="CHEBI:57540"/>
    </ligand>
</feature>
<dbReference type="CDD" id="cd05305">
    <property type="entry name" value="L-AlaDH"/>
    <property type="match status" value="1"/>
</dbReference>
<dbReference type="Proteomes" id="UP000502260">
    <property type="component" value="Chromosome"/>
</dbReference>
<dbReference type="InterPro" id="IPR007886">
    <property type="entry name" value="AlaDH/PNT_N"/>
</dbReference>
<evidence type="ECO:0000256" key="2">
    <source>
        <dbReference type="ARBA" id="ARBA00012897"/>
    </source>
</evidence>
<keyword evidence="3" id="KW-0406">Ion transport</keyword>
<feature type="binding site" evidence="10">
    <location>
        <position position="278"/>
    </location>
    <ligand>
        <name>NAD(+)</name>
        <dbReference type="ChEBI" id="CHEBI:57540"/>
    </ligand>
</feature>
<dbReference type="SMART" id="SM01003">
    <property type="entry name" value="AlaDh_PNT_N"/>
    <property type="match status" value="1"/>
</dbReference>
<proteinExistence type="inferred from homology"/>
<keyword evidence="6 7" id="KW-0520">NAD</keyword>
<feature type="binding site" evidence="9">
    <location>
        <position position="74"/>
    </location>
    <ligand>
        <name>substrate</name>
    </ligand>
</feature>
<feature type="binding site" evidence="10">
    <location>
        <position position="197"/>
    </location>
    <ligand>
        <name>NAD(+)</name>
        <dbReference type="ChEBI" id="CHEBI:57540"/>
    </ligand>
</feature>
<comment type="similarity">
    <text evidence="1 7">Belongs to the AlaDH/PNT family.</text>
</comment>
<feature type="active site" description="Proton donor/acceptor" evidence="8">
    <location>
        <position position="95"/>
    </location>
</feature>
<feature type="binding site" evidence="10">
    <location>
        <position position="202"/>
    </location>
    <ligand>
        <name>NAD(+)</name>
        <dbReference type="ChEBI" id="CHEBI:57540"/>
    </ligand>
</feature>
<feature type="binding site" evidence="9">
    <location>
        <position position="15"/>
    </location>
    <ligand>
        <name>substrate</name>
    </ligand>
</feature>
<evidence type="ECO:0000256" key="9">
    <source>
        <dbReference type="PIRSR" id="PIRSR000183-2"/>
    </source>
</evidence>
<evidence type="ECO:0000256" key="10">
    <source>
        <dbReference type="PIRSR" id="PIRSR000183-3"/>
    </source>
</evidence>
<feature type="domain" description="Alanine dehydrogenase/pyridine nucleotide transhydrogenase NAD(H)-binding" evidence="11">
    <location>
        <begin position="148"/>
        <end position="296"/>
    </location>
</feature>
<feature type="binding site" evidence="10">
    <location>
        <position position="133"/>
    </location>
    <ligand>
        <name>NAD(+)</name>
        <dbReference type="ChEBI" id="CHEBI:57540"/>
    </ligand>
</feature>
<accession>A0A6F8VCS9</accession>
<dbReference type="InterPro" id="IPR006036">
    <property type="entry name" value="K_uptake_TrkA"/>
</dbReference>
<feature type="binding site" evidence="10">
    <location>
        <position position="219"/>
    </location>
    <ligand>
        <name>NAD(+)</name>
        <dbReference type="ChEBI" id="CHEBI:57540"/>
    </ligand>
</feature>
<keyword evidence="14" id="KW-1185">Reference proteome</keyword>
<dbReference type="GO" id="GO:0000166">
    <property type="term" value="F:nucleotide binding"/>
    <property type="evidence" value="ECO:0007669"/>
    <property type="project" value="UniProtKB-KW"/>
</dbReference>
<evidence type="ECO:0000313" key="14">
    <source>
        <dbReference type="Proteomes" id="UP000502260"/>
    </source>
</evidence>
<evidence type="ECO:0000313" key="13">
    <source>
        <dbReference type="EMBL" id="BCB26951.1"/>
    </source>
</evidence>
<dbReference type="FunFam" id="3.40.50.720:FF:000049">
    <property type="entry name" value="Alanine dehydrogenase"/>
    <property type="match status" value="1"/>
</dbReference>
<keyword evidence="10" id="KW-0547">Nucleotide-binding</keyword>
<keyword evidence="4" id="KW-0630">Potassium</keyword>
<dbReference type="EMBL" id="AP022853">
    <property type="protein sequence ID" value="BCB26951.1"/>
    <property type="molecule type" value="Genomic_DNA"/>
</dbReference>
<dbReference type="RefSeq" id="WP_173063703.1">
    <property type="nucleotide sequence ID" value="NZ_AP022853.1"/>
</dbReference>
<dbReference type="SMART" id="SM01002">
    <property type="entry name" value="AlaDh_PNT_C"/>
    <property type="match status" value="1"/>
</dbReference>
<dbReference type="PIRSF" id="PIRSF000183">
    <property type="entry name" value="Alanine_dh"/>
    <property type="match status" value="1"/>
</dbReference>
<keyword evidence="3" id="KW-0633">Potassium transport</keyword>
<dbReference type="InterPro" id="IPR008141">
    <property type="entry name" value="Ala_DH"/>
</dbReference>
<evidence type="ECO:0000256" key="6">
    <source>
        <dbReference type="ARBA" id="ARBA00023027"/>
    </source>
</evidence>
<organism evidence="13 14">
    <name type="scientific">Sulfurimicrobium lacus</name>
    <dbReference type="NCBI Taxonomy" id="2715678"/>
    <lineage>
        <taxon>Bacteria</taxon>
        <taxon>Pseudomonadati</taxon>
        <taxon>Pseudomonadota</taxon>
        <taxon>Betaproteobacteria</taxon>
        <taxon>Nitrosomonadales</taxon>
        <taxon>Sulfuricellaceae</taxon>
        <taxon>Sulfurimicrobium</taxon>
    </lineage>
</organism>
<dbReference type="InterPro" id="IPR007698">
    <property type="entry name" value="AlaDH/PNT_NAD(H)-bd"/>
</dbReference>
<feature type="domain" description="Alanine dehydrogenase/pyridine nucleotide transhydrogenase N-terminal" evidence="12">
    <location>
        <begin position="4"/>
        <end position="136"/>
    </location>
</feature>
<evidence type="ECO:0000256" key="4">
    <source>
        <dbReference type="ARBA" id="ARBA00022958"/>
    </source>
</evidence>
<dbReference type="GO" id="GO:0015079">
    <property type="term" value="F:potassium ion transmembrane transporter activity"/>
    <property type="evidence" value="ECO:0007669"/>
    <property type="project" value="InterPro"/>
</dbReference>
<evidence type="ECO:0000259" key="12">
    <source>
        <dbReference type="SMART" id="SM01003"/>
    </source>
</evidence>
<dbReference type="EC" id="1.4.1.1" evidence="2 7"/>
<dbReference type="GO" id="GO:0005886">
    <property type="term" value="C:plasma membrane"/>
    <property type="evidence" value="ECO:0007669"/>
    <property type="project" value="InterPro"/>
</dbReference>
<evidence type="ECO:0000256" key="1">
    <source>
        <dbReference type="ARBA" id="ARBA00005689"/>
    </source>
</evidence>
<dbReference type="PRINTS" id="PR00335">
    <property type="entry name" value="KUPTAKETRKA"/>
</dbReference>
<dbReference type="GO" id="GO:0042853">
    <property type="term" value="P:L-alanine catabolic process"/>
    <property type="evidence" value="ECO:0007669"/>
    <property type="project" value="InterPro"/>
</dbReference>
<protein>
    <recommendedName>
        <fullName evidence="2 7">Alanine dehydrogenase</fullName>
        <ecNumber evidence="2 7">1.4.1.1</ecNumber>
    </recommendedName>
</protein>
<evidence type="ECO:0000256" key="8">
    <source>
        <dbReference type="PIRSR" id="PIRSR000183-1"/>
    </source>
</evidence>
<name>A0A6F8VCS9_9PROT</name>
<keyword evidence="3" id="KW-0813">Transport</keyword>
<keyword evidence="5 7" id="KW-0560">Oxidoreductase</keyword>
<gene>
    <name evidence="13" type="ORF">SKTS_18370</name>
</gene>
<evidence type="ECO:0000256" key="3">
    <source>
        <dbReference type="ARBA" id="ARBA00022538"/>
    </source>
</evidence>
<dbReference type="SUPFAM" id="SSF51735">
    <property type="entry name" value="NAD(P)-binding Rossmann-fold domains"/>
    <property type="match status" value="1"/>
</dbReference>
<feature type="binding site" evidence="10">
    <location>
        <begin position="297"/>
        <end position="300"/>
    </location>
    <ligand>
        <name>NAD(+)</name>
        <dbReference type="ChEBI" id="CHEBI:57540"/>
    </ligand>
</feature>
<feature type="active site" description="Proton donor/acceptor" evidence="8">
    <location>
        <position position="269"/>
    </location>
</feature>
<evidence type="ECO:0000259" key="11">
    <source>
        <dbReference type="SMART" id="SM01002"/>
    </source>
</evidence>
<dbReference type="NCBIfam" id="TIGR00518">
    <property type="entry name" value="alaDH"/>
    <property type="match status" value="1"/>
</dbReference>
<dbReference type="PANTHER" id="PTHR42795">
    <property type="entry name" value="ALANINE DEHYDROGENASE"/>
    <property type="match status" value="1"/>
</dbReference>
<dbReference type="Pfam" id="PF01262">
    <property type="entry name" value="AlaDh_PNT_C"/>
    <property type="match status" value="1"/>
</dbReference>
<comment type="catalytic activity">
    <reaction evidence="7">
        <text>L-alanine + NAD(+) + H2O = pyruvate + NH4(+) + NADH + H(+)</text>
        <dbReference type="Rhea" id="RHEA:18405"/>
        <dbReference type="ChEBI" id="CHEBI:15361"/>
        <dbReference type="ChEBI" id="CHEBI:15377"/>
        <dbReference type="ChEBI" id="CHEBI:15378"/>
        <dbReference type="ChEBI" id="CHEBI:28938"/>
        <dbReference type="ChEBI" id="CHEBI:57540"/>
        <dbReference type="ChEBI" id="CHEBI:57945"/>
        <dbReference type="ChEBI" id="CHEBI:57972"/>
        <dbReference type="EC" id="1.4.1.1"/>
    </reaction>
</comment>
<dbReference type="InterPro" id="IPR036291">
    <property type="entry name" value="NAD(P)-bd_dom_sf"/>
</dbReference>
<dbReference type="KEGG" id="slac:SKTS_18370"/>
<dbReference type="GO" id="GO:0000286">
    <property type="term" value="F:alanine dehydrogenase activity"/>
    <property type="evidence" value="ECO:0007669"/>
    <property type="project" value="UniProtKB-UniRule"/>
</dbReference>
<evidence type="ECO:0000256" key="5">
    <source>
        <dbReference type="ARBA" id="ARBA00023002"/>
    </source>
</evidence>
<dbReference type="SUPFAM" id="SSF52283">
    <property type="entry name" value="Formate/glycerate dehydrogenase catalytic domain-like"/>
    <property type="match status" value="1"/>
</dbReference>
<dbReference type="PANTHER" id="PTHR42795:SF1">
    <property type="entry name" value="ALANINE DEHYDROGENASE"/>
    <property type="match status" value="1"/>
</dbReference>
<dbReference type="Gene3D" id="3.40.50.720">
    <property type="entry name" value="NAD(P)-binding Rossmann-like Domain"/>
    <property type="match status" value="2"/>
</dbReference>
<sequence length="367" mass="38247">MRIGVPKEIKDHEFRVGLTPAGVRALVGAGHEVHVQTGAGSAIGFGDTLYAESGARIVGTATEALACPMIVKVKEPQSAEIPLLHEGQILFTYLHLAADAGLTEQLLQHKIIGIAYETVTDAQGRLPLLTPMSEVAGRIALQAGATSLQMNHGGSGVLLGGVPGVAPGKVVILGAGTVGTEAAKMAMGSGADVTILDLNLNRLRYLDDVFGGRLKTHYSQASAIEALVSDADLVVGSVLIPGKRAPKLISRELVGAMRPGSVLVDVAIDQGGCAETSRPTTHSRPTYVEAGVVHYCVTNMPAACARTSTQALTHATLPYTLKLANLGYREAMRQDAGLQNGLNLHLGQVTHPSVAADLGYDYQPFSA</sequence>
<reference evidence="14" key="1">
    <citation type="submission" date="2020-03" db="EMBL/GenBank/DDBJ databases">
        <title>Complete genome sequence of sulfur-oxidizing bacterium skT11.</title>
        <authorList>
            <person name="Kanda M."/>
            <person name="Kojima H."/>
            <person name="Fukui M."/>
        </authorList>
    </citation>
    <scope>NUCLEOTIDE SEQUENCE [LARGE SCALE GENOMIC DNA]</scope>
    <source>
        <strain evidence="14">skT11</strain>
    </source>
</reference>
<evidence type="ECO:0000256" key="7">
    <source>
        <dbReference type="PIRNR" id="PIRNR000183"/>
    </source>
</evidence>